<dbReference type="EMBL" id="JAPTMU010000004">
    <property type="protein sequence ID" value="KAJ4945076.1"/>
    <property type="molecule type" value="Genomic_DNA"/>
</dbReference>
<proteinExistence type="predicted"/>
<evidence type="ECO:0000313" key="2">
    <source>
        <dbReference type="Proteomes" id="UP001219934"/>
    </source>
</evidence>
<reference evidence="1" key="1">
    <citation type="submission" date="2022-11" db="EMBL/GenBank/DDBJ databases">
        <title>Chromosome-level genome of Pogonophryne albipinna.</title>
        <authorList>
            <person name="Jo E."/>
        </authorList>
    </citation>
    <scope>NUCLEOTIDE SEQUENCE</scope>
    <source>
        <strain evidence="1">SGF0006</strain>
        <tissue evidence="1">Muscle</tissue>
    </source>
</reference>
<gene>
    <name evidence="1" type="ORF">JOQ06_013614</name>
</gene>
<sequence>MSDAMACIAVGLDVYNALLQEQEQSRRRRARLQQAIGLMEMDVNPIAILNPHVPVLAMFFDGQKDLMKDYRLGRQSLEALLRILPSKSTQGWSHESTVCRLVHTGVKKIAALRPEVIKLPPILTIHCDHSQSFLA</sequence>
<organism evidence="1 2">
    <name type="scientific">Pogonophryne albipinna</name>
    <dbReference type="NCBI Taxonomy" id="1090488"/>
    <lineage>
        <taxon>Eukaryota</taxon>
        <taxon>Metazoa</taxon>
        <taxon>Chordata</taxon>
        <taxon>Craniata</taxon>
        <taxon>Vertebrata</taxon>
        <taxon>Euteleostomi</taxon>
        <taxon>Actinopterygii</taxon>
        <taxon>Neopterygii</taxon>
        <taxon>Teleostei</taxon>
        <taxon>Neoteleostei</taxon>
        <taxon>Acanthomorphata</taxon>
        <taxon>Eupercaria</taxon>
        <taxon>Perciformes</taxon>
        <taxon>Notothenioidei</taxon>
        <taxon>Pogonophryne</taxon>
    </lineage>
</organism>
<accession>A0AAD6BLQ0</accession>
<evidence type="ECO:0000313" key="1">
    <source>
        <dbReference type="EMBL" id="KAJ4945076.1"/>
    </source>
</evidence>
<dbReference type="Proteomes" id="UP001219934">
    <property type="component" value="Unassembled WGS sequence"/>
</dbReference>
<keyword evidence="2" id="KW-1185">Reference proteome</keyword>
<comment type="caution">
    <text evidence="1">The sequence shown here is derived from an EMBL/GenBank/DDBJ whole genome shotgun (WGS) entry which is preliminary data.</text>
</comment>
<name>A0AAD6BLQ0_9TELE</name>
<protein>
    <submittedName>
        <fullName evidence="1">Uncharacterized protein</fullName>
    </submittedName>
</protein>
<dbReference type="AlphaFoldDB" id="A0AAD6BLQ0"/>